<evidence type="ECO:0000313" key="8">
    <source>
        <dbReference type="EMBL" id="KAF4126006.1"/>
    </source>
</evidence>
<feature type="transmembrane region" description="Helical" evidence="7">
    <location>
        <begin position="60"/>
        <end position="81"/>
    </location>
</feature>
<dbReference type="GO" id="GO:0045271">
    <property type="term" value="C:respiratory chain complex I"/>
    <property type="evidence" value="ECO:0007669"/>
    <property type="project" value="InterPro"/>
</dbReference>
<accession>A0A9P4YZM9</accession>
<evidence type="ECO:0000256" key="2">
    <source>
        <dbReference type="ARBA" id="ARBA00022692"/>
    </source>
</evidence>
<dbReference type="RefSeq" id="XP_035324658.1">
    <property type="nucleotide sequence ID" value="XM_035463234.1"/>
</dbReference>
<proteinExistence type="predicted"/>
<protein>
    <submittedName>
        <fullName evidence="8">NADH-ubiquinone oxidoreductase 21.3 kDa subunit</fullName>
    </submittedName>
</protein>
<dbReference type="Proteomes" id="UP000749293">
    <property type="component" value="Unassembled WGS sequence"/>
</dbReference>
<reference evidence="8" key="1">
    <citation type="submission" date="2020-03" db="EMBL/GenBank/DDBJ databases">
        <title>Site-based positive gene gene selection in Geosmithia morbida across the United States reveals a broad range of putative effectors and factors for local host and environmental adapation.</title>
        <authorList>
            <person name="Onufrak A."/>
            <person name="Murdoch R.W."/>
            <person name="Gazis R."/>
            <person name="Huff M."/>
            <person name="Staton M."/>
            <person name="Klingeman W."/>
            <person name="Hadziabdic D."/>
        </authorList>
    </citation>
    <scope>NUCLEOTIDE SEQUENCE</scope>
    <source>
        <strain evidence="8">1262</strain>
    </source>
</reference>
<dbReference type="AlphaFoldDB" id="A0A9P4YZM9"/>
<keyword evidence="2 7" id="KW-0812">Transmembrane</keyword>
<dbReference type="GeneID" id="55967482"/>
<dbReference type="GO" id="GO:0005743">
    <property type="term" value="C:mitochondrial inner membrane"/>
    <property type="evidence" value="ECO:0007669"/>
    <property type="project" value="UniProtKB-SubCell"/>
</dbReference>
<evidence type="ECO:0000256" key="6">
    <source>
        <dbReference type="ARBA" id="ARBA00023136"/>
    </source>
</evidence>
<sequence>MERQSTIRPKGLLVSGTTPYIPHDVISETTKAGVVGLLAGSFTGGVRNAMSRESLGISGFFIRQAPLVGIITAAPAAYIFVKGITQNLIGNEDPWGAGLGGFAAGGVLGLPFKRFAPMIACGTAFGVTQFLFTLLGARVDSFKAEEDEFLRKESVRRTTRVPIEETIAHIGEGRGVRAEGYEDRRRQLIKEKYGFEVNPVKATVDGSS</sequence>
<comment type="subcellular location">
    <subcellularLocation>
        <location evidence="1">Mitochondrion inner membrane</location>
        <topology evidence="1">Multi-pass membrane protein</topology>
    </subcellularLocation>
</comment>
<keyword evidence="4 7" id="KW-1133">Transmembrane helix</keyword>
<comment type="caution">
    <text evidence="8">The sequence shown here is derived from an EMBL/GenBank/DDBJ whole genome shotgun (WGS) entry which is preliminary data.</text>
</comment>
<dbReference type="OrthoDB" id="1913277at2759"/>
<dbReference type="PANTHER" id="PTHR21382">
    <property type="entry name" value="NADH-UBIQUINONE OXIDOREDUCTASE SUBUNIT"/>
    <property type="match status" value="1"/>
</dbReference>
<keyword evidence="9" id="KW-1185">Reference proteome</keyword>
<dbReference type="PANTHER" id="PTHR21382:SF1">
    <property type="entry name" value="NADH DEHYDROGENASE [UBIQUINONE] 1 ALPHA SUBCOMPLEX SUBUNIT 11"/>
    <property type="match status" value="1"/>
</dbReference>
<organism evidence="8 9">
    <name type="scientific">Geosmithia morbida</name>
    <dbReference type="NCBI Taxonomy" id="1094350"/>
    <lineage>
        <taxon>Eukaryota</taxon>
        <taxon>Fungi</taxon>
        <taxon>Dikarya</taxon>
        <taxon>Ascomycota</taxon>
        <taxon>Pezizomycotina</taxon>
        <taxon>Sordariomycetes</taxon>
        <taxon>Hypocreomycetidae</taxon>
        <taxon>Hypocreales</taxon>
        <taxon>Bionectriaceae</taxon>
        <taxon>Geosmithia</taxon>
    </lineage>
</organism>
<feature type="transmembrane region" description="Helical" evidence="7">
    <location>
        <begin position="115"/>
        <end position="135"/>
    </location>
</feature>
<keyword evidence="6 7" id="KW-0472">Membrane</keyword>
<keyword evidence="5" id="KW-0496">Mitochondrion</keyword>
<dbReference type="InterPro" id="IPR039205">
    <property type="entry name" value="NDUFA11"/>
</dbReference>
<evidence type="ECO:0000256" key="3">
    <source>
        <dbReference type="ARBA" id="ARBA00022792"/>
    </source>
</evidence>
<name>A0A9P4YZM9_9HYPO</name>
<evidence type="ECO:0000313" key="9">
    <source>
        <dbReference type="Proteomes" id="UP000749293"/>
    </source>
</evidence>
<dbReference type="EMBL" id="JAANYQ010000002">
    <property type="protein sequence ID" value="KAF4126006.1"/>
    <property type="molecule type" value="Genomic_DNA"/>
</dbReference>
<evidence type="ECO:0000256" key="5">
    <source>
        <dbReference type="ARBA" id="ARBA00023128"/>
    </source>
</evidence>
<evidence type="ECO:0000256" key="1">
    <source>
        <dbReference type="ARBA" id="ARBA00004448"/>
    </source>
</evidence>
<evidence type="ECO:0000256" key="7">
    <source>
        <dbReference type="SAM" id="Phobius"/>
    </source>
</evidence>
<gene>
    <name evidence="8" type="ORF">GMORB2_1252</name>
</gene>
<dbReference type="GO" id="GO:0006120">
    <property type="term" value="P:mitochondrial electron transport, NADH to ubiquinone"/>
    <property type="evidence" value="ECO:0007669"/>
    <property type="project" value="InterPro"/>
</dbReference>
<keyword evidence="3" id="KW-0999">Mitochondrion inner membrane</keyword>
<evidence type="ECO:0000256" key="4">
    <source>
        <dbReference type="ARBA" id="ARBA00022989"/>
    </source>
</evidence>